<evidence type="ECO:0000256" key="4">
    <source>
        <dbReference type="ARBA" id="ARBA00022490"/>
    </source>
</evidence>
<gene>
    <name evidence="10" type="ORF">B4U80_09226</name>
</gene>
<comment type="caution">
    <text evidence="10">The sequence shown here is derived from an EMBL/GenBank/DDBJ whole genome shotgun (WGS) entry which is preliminary data.</text>
</comment>
<evidence type="ECO:0000259" key="9">
    <source>
        <dbReference type="PROSITE" id="PS50835"/>
    </source>
</evidence>
<evidence type="ECO:0000313" key="10">
    <source>
        <dbReference type="EMBL" id="RWS28780.1"/>
    </source>
</evidence>
<dbReference type="STRING" id="299467.A0A443SMN1"/>
<feature type="region of interest" description="Disordered" evidence="7">
    <location>
        <begin position="95"/>
        <end position="123"/>
    </location>
</feature>
<dbReference type="SMART" id="SM00409">
    <property type="entry name" value="IG"/>
    <property type="match status" value="1"/>
</dbReference>
<proteinExistence type="inferred from homology"/>
<evidence type="ECO:0000256" key="6">
    <source>
        <dbReference type="PROSITE-ProRule" id="PRU00192"/>
    </source>
</evidence>
<feature type="compositionally biased region" description="Basic and acidic residues" evidence="7">
    <location>
        <begin position="112"/>
        <end position="123"/>
    </location>
</feature>
<feature type="non-terminal residue" evidence="10">
    <location>
        <position position="1"/>
    </location>
</feature>
<dbReference type="InterPro" id="IPR003598">
    <property type="entry name" value="Ig_sub2"/>
</dbReference>
<dbReference type="PANTHER" id="PTHR47633">
    <property type="entry name" value="IMMUNOGLOBULIN"/>
    <property type="match status" value="1"/>
</dbReference>
<keyword evidence="4" id="KW-0963">Cytoplasm</keyword>
<dbReference type="SMART" id="SM00408">
    <property type="entry name" value="IGc2"/>
    <property type="match status" value="1"/>
</dbReference>
<dbReference type="EMBL" id="NCKV01001219">
    <property type="protein sequence ID" value="RWS28780.1"/>
    <property type="molecule type" value="Genomic_DNA"/>
</dbReference>
<sequence>GETDTTIKLAHKKAEAEAVEVSVEKEIKIAGEQEQVIVEEVREESPVKIRRKKKVTDEGDVETTVKIASRKEQIKASTIEVSVEREIEIEEEHVFEETEEESPVKIRRRKRKTDEGEAEESFRRRQMMEEVEGTVVDVSIESDQETSYTHVFDEQELLVIDVDDQQLVEESKRIRPSKRLSVRSEGDEYYEEYIVKSKYTATKSTELSVNRDETVWLIEKQSSEYWYVRRQVDREEGLVPKSILIESSKYMKSDFEGELIAPKFVEKARDQYIREGESFTFAYKLIGNPRPQVTWYKQSNFLMSTENVKIIYENDTCSLTFKRAYFEDSGTYSIVAKNIAGFAASTAELIVESKSTLRGNTHRTTR</sequence>
<organism evidence="10 11">
    <name type="scientific">Leptotrombidium deliense</name>
    <dbReference type="NCBI Taxonomy" id="299467"/>
    <lineage>
        <taxon>Eukaryota</taxon>
        <taxon>Metazoa</taxon>
        <taxon>Ecdysozoa</taxon>
        <taxon>Arthropoda</taxon>
        <taxon>Chelicerata</taxon>
        <taxon>Arachnida</taxon>
        <taxon>Acari</taxon>
        <taxon>Acariformes</taxon>
        <taxon>Trombidiformes</taxon>
        <taxon>Prostigmata</taxon>
        <taxon>Anystina</taxon>
        <taxon>Parasitengona</taxon>
        <taxon>Trombiculoidea</taxon>
        <taxon>Trombiculidae</taxon>
        <taxon>Leptotrombidium</taxon>
    </lineage>
</organism>
<name>A0A443SMN1_9ACAR</name>
<dbReference type="VEuPathDB" id="VectorBase:LDEU003259"/>
<keyword evidence="3 6" id="KW-0728">SH3 domain</keyword>
<feature type="domain" description="SH3" evidence="8">
    <location>
        <begin position="188"/>
        <end position="249"/>
    </location>
</feature>
<dbReference type="InterPro" id="IPR007110">
    <property type="entry name" value="Ig-like_dom"/>
</dbReference>
<dbReference type="Gene3D" id="2.60.40.10">
    <property type="entry name" value="Immunoglobulins"/>
    <property type="match status" value="1"/>
</dbReference>
<comment type="similarity">
    <text evidence="2">Belongs to the protein kinase superfamily. CAMK Ser/Thr protein kinase family.</text>
</comment>
<dbReference type="SUPFAM" id="SSF48726">
    <property type="entry name" value="Immunoglobulin"/>
    <property type="match status" value="1"/>
</dbReference>
<keyword evidence="5" id="KW-0393">Immunoglobulin domain</keyword>
<protein>
    <submittedName>
        <fullName evidence="10">Titin-like protein</fullName>
    </submittedName>
</protein>
<evidence type="ECO:0000259" key="8">
    <source>
        <dbReference type="PROSITE" id="PS50002"/>
    </source>
</evidence>
<evidence type="ECO:0000313" key="11">
    <source>
        <dbReference type="Proteomes" id="UP000288716"/>
    </source>
</evidence>
<dbReference type="InterPro" id="IPR013783">
    <property type="entry name" value="Ig-like_fold"/>
</dbReference>
<dbReference type="InterPro" id="IPR036179">
    <property type="entry name" value="Ig-like_dom_sf"/>
</dbReference>
<dbReference type="GO" id="GO:0005737">
    <property type="term" value="C:cytoplasm"/>
    <property type="evidence" value="ECO:0007669"/>
    <property type="project" value="UniProtKB-SubCell"/>
</dbReference>
<dbReference type="OrthoDB" id="6426872at2759"/>
<dbReference type="InterPro" id="IPR003599">
    <property type="entry name" value="Ig_sub"/>
</dbReference>
<dbReference type="InterPro" id="IPR036028">
    <property type="entry name" value="SH3-like_dom_sf"/>
</dbReference>
<evidence type="ECO:0000256" key="5">
    <source>
        <dbReference type="ARBA" id="ARBA00023319"/>
    </source>
</evidence>
<dbReference type="InterPro" id="IPR001452">
    <property type="entry name" value="SH3_domain"/>
</dbReference>
<dbReference type="SUPFAM" id="SSF50044">
    <property type="entry name" value="SH3-domain"/>
    <property type="match status" value="1"/>
</dbReference>
<evidence type="ECO:0000256" key="2">
    <source>
        <dbReference type="ARBA" id="ARBA00006692"/>
    </source>
</evidence>
<keyword evidence="11" id="KW-1185">Reference proteome</keyword>
<dbReference type="Pfam" id="PF14604">
    <property type="entry name" value="SH3_9"/>
    <property type="match status" value="1"/>
</dbReference>
<evidence type="ECO:0000256" key="7">
    <source>
        <dbReference type="SAM" id="MobiDB-lite"/>
    </source>
</evidence>
<dbReference type="SMART" id="SM00326">
    <property type="entry name" value="SH3"/>
    <property type="match status" value="1"/>
</dbReference>
<comment type="subcellular location">
    <subcellularLocation>
        <location evidence="1">Cytoplasm</location>
    </subcellularLocation>
</comment>
<dbReference type="PROSITE" id="PS50835">
    <property type="entry name" value="IG_LIKE"/>
    <property type="match status" value="1"/>
</dbReference>
<evidence type="ECO:0000256" key="3">
    <source>
        <dbReference type="ARBA" id="ARBA00022443"/>
    </source>
</evidence>
<accession>A0A443SMN1</accession>
<reference evidence="10 11" key="1">
    <citation type="journal article" date="2018" name="Gigascience">
        <title>Genomes of trombidid mites reveal novel predicted allergens and laterally-transferred genes associated with secondary metabolism.</title>
        <authorList>
            <person name="Dong X."/>
            <person name="Chaisiri K."/>
            <person name="Xia D."/>
            <person name="Armstrong S.D."/>
            <person name="Fang Y."/>
            <person name="Donnelly M.J."/>
            <person name="Kadowaki T."/>
            <person name="McGarry J.W."/>
            <person name="Darby A.C."/>
            <person name="Makepeace B.L."/>
        </authorList>
    </citation>
    <scope>NUCLEOTIDE SEQUENCE [LARGE SCALE GENOMIC DNA]</scope>
    <source>
        <strain evidence="10">UoL-UT</strain>
    </source>
</reference>
<evidence type="ECO:0000256" key="1">
    <source>
        <dbReference type="ARBA" id="ARBA00004496"/>
    </source>
</evidence>
<dbReference type="InterPro" id="IPR013098">
    <property type="entry name" value="Ig_I-set"/>
</dbReference>
<dbReference type="PROSITE" id="PS50002">
    <property type="entry name" value="SH3"/>
    <property type="match status" value="1"/>
</dbReference>
<dbReference type="FunFam" id="2.60.40.10:FF:000425">
    <property type="entry name" value="Myosin light chain kinase"/>
    <property type="match status" value="1"/>
</dbReference>
<dbReference type="PANTHER" id="PTHR47633:SF4">
    <property type="entry name" value="MYOPALLADIN ISOFORM X1"/>
    <property type="match status" value="1"/>
</dbReference>
<dbReference type="Proteomes" id="UP000288716">
    <property type="component" value="Unassembled WGS sequence"/>
</dbReference>
<dbReference type="AlphaFoldDB" id="A0A443SMN1"/>
<dbReference type="Gene3D" id="2.30.30.40">
    <property type="entry name" value="SH3 Domains"/>
    <property type="match status" value="1"/>
</dbReference>
<dbReference type="Pfam" id="PF07679">
    <property type="entry name" value="I-set"/>
    <property type="match status" value="1"/>
</dbReference>
<feature type="domain" description="Ig-like" evidence="9">
    <location>
        <begin position="262"/>
        <end position="350"/>
    </location>
</feature>